<keyword evidence="1" id="KW-0472">Membrane</keyword>
<dbReference type="Proteomes" id="UP000430120">
    <property type="component" value="Unassembled WGS sequence"/>
</dbReference>
<dbReference type="Gene3D" id="3.30.450.20">
    <property type="entry name" value="PAS domain"/>
    <property type="match status" value="3"/>
</dbReference>
<dbReference type="InterPro" id="IPR052155">
    <property type="entry name" value="Biofilm_reg_signaling"/>
</dbReference>
<sequence>MPFGSFGSVPGARDPSRRSLVLAAAIVTSTVAVLVVALAAVSMWQERLRQRERAAAATQNLARLLEGRVGDVLGRVDMLLRLVVLRVQDQPLPASAELAGELQAMVKAAPVVQRLYLTDAHGQLVGVWPALKGPPPLLPDVDRLDWRRTDGVLQTGPVRHGSEGPWVMVFSMPWHNAVGRLGGMAHVEFAIQQFEPVFKGIDLGRTGAATLRTRDGLALVFRRPWPGGTQAGVGRSEVSAQLRQMVQAAPEQGEYVAVTAVDGIARINAYRLVRGHDLYLLVGLPETDFPKGWNRVDASVLGLALTAIAAAFLTVLTLLQRSRRAIDLAESRCEAIVTSSRDAIIATTPDGRVTSWNPAAEHLFGYLAEEMLGQPLARLFPAERLAEELTLLDRLRQGETIEPFETERLHKDGHRIPVALTLSPVRDGEGRLLGTSRIARDITRQKAIEKEVRDMAFRDPLTRLPNRRLLMERLHHAQQHSRRTGDHAAVVFVDLDHFKDLNDRHGHAVGDRLLTEVAQRLQAVVRESDTVGRLGGDEFVIICEGLGLAEDDAQQAAQAVRDKVQRALGQPFEWGEVRHAHGASVGIRLFCGGHEDLEQLVRDADGDMYEDKARRRGSRCGGGVD</sequence>
<dbReference type="CDD" id="cd00130">
    <property type="entry name" value="PAS"/>
    <property type="match status" value="1"/>
</dbReference>
<keyword evidence="6" id="KW-1185">Reference proteome</keyword>
<keyword evidence="1" id="KW-0812">Transmembrane</keyword>
<dbReference type="PROSITE" id="PS50112">
    <property type="entry name" value="PAS"/>
    <property type="match status" value="1"/>
</dbReference>
<dbReference type="InterPro" id="IPR001610">
    <property type="entry name" value="PAC"/>
</dbReference>
<dbReference type="CDD" id="cd18773">
    <property type="entry name" value="PDC1_HK_sensor"/>
    <property type="match status" value="1"/>
</dbReference>
<feature type="domain" description="PAS" evidence="2">
    <location>
        <begin position="329"/>
        <end position="399"/>
    </location>
</feature>
<evidence type="ECO:0000313" key="5">
    <source>
        <dbReference type="EMBL" id="KAB0583968.1"/>
    </source>
</evidence>
<dbReference type="NCBIfam" id="TIGR00254">
    <property type="entry name" value="GGDEF"/>
    <property type="match status" value="1"/>
</dbReference>
<evidence type="ECO:0000259" key="3">
    <source>
        <dbReference type="PROSITE" id="PS50113"/>
    </source>
</evidence>
<reference evidence="5 6" key="1">
    <citation type="submission" date="2019-09" db="EMBL/GenBank/DDBJ databases">
        <title>Draft genome sequences of 48 bacterial type strains from the CCUG.</title>
        <authorList>
            <person name="Tunovic T."/>
            <person name="Pineiro-Iglesias B."/>
            <person name="Unosson C."/>
            <person name="Inganas E."/>
            <person name="Ohlen M."/>
            <person name="Cardew S."/>
            <person name="Jensie-Markopoulos S."/>
            <person name="Salva-Serra F."/>
            <person name="Jaen-Luchoro D."/>
            <person name="Karlsson R."/>
            <person name="Svensson-Stadler L."/>
            <person name="Chun J."/>
            <person name="Moore E."/>
        </authorList>
    </citation>
    <scope>NUCLEOTIDE SEQUENCE [LARGE SCALE GENOMIC DNA]</scope>
    <source>
        <strain evidence="5 6">CCUG 30977</strain>
    </source>
</reference>
<dbReference type="SUPFAM" id="SSF55073">
    <property type="entry name" value="Nucleotide cyclase"/>
    <property type="match status" value="1"/>
</dbReference>
<name>A0A643FI55_IDEDE</name>
<proteinExistence type="predicted"/>
<gene>
    <name evidence="5" type="ORF">F7Q92_05715</name>
</gene>
<protein>
    <submittedName>
        <fullName evidence="5">Diguanylate cyclase</fullName>
    </submittedName>
</protein>
<dbReference type="RefSeq" id="WP_151123224.1">
    <property type="nucleotide sequence ID" value="NZ_CP088082.1"/>
</dbReference>
<dbReference type="SMART" id="SM00086">
    <property type="entry name" value="PAC"/>
    <property type="match status" value="1"/>
</dbReference>
<evidence type="ECO:0000313" key="6">
    <source>
        <dbReference type="Proteomes" id="UP000430120"/>
    </source>
</evidence>
<dbReference type="OrthoDB" id="3687827at2"/>
<dbReference type="EMBL" id="VZPB01000009">
    <property type="protein sequence ID" value="KAB0583968.1"/>
    <property type="molecule type" value="Genomic_DNA"/>
</dbReference>
<accession>A0A643FI55</accession>
<dbReference type="PROSITE" id="PS50113">
    <property type="entry name" value="PAC"/>
    <property type="match status" value="1"/>
</dbReference>
<dbReference type="InterPro" id="IPR013656">
    <property type="entry name" value="PAS_4"/>
</dbReference>
<dbReference type="InterPro" id="IPR035965">
    <property type="entry name" value="PAS-like_dom_sf"/>
</dbReference>
<feature type="domain" description="PAC" evidence="3">
    <location>
        <begin position="402"/>
        <end position="454"/>
    </location>
</feature>
<comment type="caution">
    <text evidence="5">The sequence shown here is derived from an EMBL/GenBank/DDBJ whole genome shotgun (WGS) entry which is preliminary data.</text>
</comment>
<dbReference type="NCBIfam" id="TIGR00229">
    <property type="entry name" value="sensory_box"/>
    <property type="match status" value="1"/>
</dbReference>
<dbReference type="Gene3D" id="3.30.70.270">
    <property type="match status" value="1"/>
</dbReference>
<dbReference type="GO" id="GO:0006355">
    <property type="term" value="P:regulation of DNA-templated transcription"/>
    <property type="evidence" value="ECO:0007669"/>
    <property type="project" value="InterPro"/>
</dbReference>
<evidence type="ECO:0000259" key="2">
    <source>
        <dbReference type="PROSITE" id="PS50112"/>
    </source>
</evidence>
<feature type="transmembrane region" description="Helical" evidence="1">
    <location>
        <begin position="300"/>
        <end position="319"/>
    </location>
</feature>
<dbReference type="PROSITE" id="PS50887">
    <property type="entry name" value="GGDEF"/>
    <property type="match status" value="1"/>
</dbReference>
<dbReference type="InterPro" id="IPR043128">
    <property type="entry name" value="Rev_trsase/Diguanyl_cyclase"/>
</dbReference>
<dbReference type="PANTHER" id="PTHR44757:SF2">
    <property type="entry name" value="BIOFILM ARCHITECTURE MAINTENANCE PROTEIN MBAA"/>
    <property type="match status" value="1"/>
</dbReference>
<evidence type="ECO:0000256" key="1">
    <source>
        <dbReference type="SAM" id="Phobius"/>
    </source>
</evidence>
<dbReference type="InterPro" id="IPR029787">
    <property type="entry name" value="Nucleotide_cyclase"/>
</dbReference>
<keyword evidence="1" id="KW-1133">Transmembrane helix</keyword>
<feature type="transmembrane region" description="Helical" evidence="1">
    <location>
        <begin position="20"/>
        <end position="44"/>
    </location>
</feature>
<feature type="domain" description="GGDEF" evidence="4">
    <location>
        <begin position="486"/>
        <end position="625"/>
    </location>
</feature>
<dbReference type="SMART" id="SM00091">
    <property type="entry name" value="PAS"/>
    <property type="match status" value="1"/>
</dbReference>
<dbReference type="SMART" id="SM00267">
    <property type="entry name" value="GGDEF"/>
    <property type="match status" value="1"/>
</dbReference>
<dbReference type="InterPro" id="IPR000160">
    <property type="entry name" value="GGDEF_dom"/>
</dbReference>
<evidence type="ECO:0000259" key="4">
    <source>
        <dbReference type="PROSITE" id="PS50887"/>
    </source>
</evidence>
<dbReference type="InterPro" id="IPR000014">
    <property type="entry name" value="PAS"/>
</dbReference>
<dbReference type="CDD" id="cd01949">
    <property type="entry name" value="GGDEF"/>
    <property type="match status" value="1"/>
</dbReference>
<dbReference type="InterPro" id="IPR000700">
    <property type="entry name" value="PAS-assoc_C"/>
</dbReference>
<organism evidence="5 6">
    <name type="scientific">Ideonella dechloratans</name>
    <dbReference type="NCBI Taxonomy" id="36863"/>
    <lineage>
        <taxon>Bacteria</taxon>
        <taxon>Pseudomonadati</taxon>
        <taxon>Pseudomonadota</taxon>
        <taxon>Betaproteobacteria</taxon>
        <taxon>Burkholderiales</taxon>
        <taxon>Sphaerotilaceae</taxon>
        <taxon>Ideonella</taxon>
    </lineage>
</organism>
<dbReference type="PANTHER" id="PTHR44757">
    <property type="entry name" value="DIGUANYLATE CYCLASE DGCP"/>
    <property type="match status" value="1"/>
</dbReference>
<dbReference type="Pfam" id="PF00990">
    <property type="entry name" value="GGDEF"/>
    <property type="match status" value="1"/>
</dbReference>
<dbReference type="AlphaFoldDB" id="A0A643FI55"/>
<dbReference type="SUPFAM" id="SSF55785">
    <property type="entry name" value="PYP-like sensor domain (PAS domain)"/>
    <property type="match status" value="1"/>
</dbReference>
<dbReference type="Pfam" id="PF08448">
    <property type="entry name" value="PAS_4"/>
    <property type="match status" value="1"/>
</dbReference>
<dbReference type="CDD" id="cd12915">
    <property type="entry name" value="PDC2_DGC_like"/>
    <property type="match status" value="1"/>
</dbReference>